<dbReference type="RefSeq" id="WP_215610098.1">
    <property type="nucleotide sequence ID" value="NZ_JADOES010000037.1"/>
</dbReference>
<evidence type="ECO:0000256" key="2">
    <source>
        <dbReference type="SAM" id="SignalP"/>
    </source>
</evidence>
<comment type="caution">
    <text evidence="3">The sequence shown here is derived from an EMBL/GenBank/DDBJ whole genome shotgun (WGS) entry which is preliminary data.</text>
</comment>
<evidence type="ECO:0008006" key="5">
    <source>
        <dbReference type="Google" id="ProtNLM"/>
    </source>
</evidence>
<feature type="signal peptide" evidence="2">
    <location>
        <begin position="1"/>
        <end position="26"/>
    </location>
</feature>
<dbReference type="Proteomes" id="UP000717364">
    <property type="component" value="Unassembled WGS sequence"/>
</dbReference>
<reference evidence="3" key="2">
    <citation type="journal article" date="2021" name="Mar. Drugs">
        <title>Genome Reduction and Secondary Metabolism of the Marine Sponge-Associated Cyanobacterium Leptothoe.</title>
        <authorList>
            <person name="Konstantinou D."/>
            <person name="Popin R.V."/>
            <person name="Fewer D.P."/>
            <person name="Sivonen K."/>
            <person name="Gkelis S."/>
        </authorList>
    </citation>
    <scope>NUCLEOTIDE SEQUENCE</scope>
    <source>
        <strain evidence="3">TAU-MAC 1115</strain>
    </source>
</reference>
<reference evidence="3" key="1">
    <citation type="submission" date="2020-11" db="EMBL/GenBank/DDBJ databases">
        <authorList>
            <person name="Konstantinou D."/>
            <person name="Gkelis S."/>
            <person name="Popin R."/>
            <person name="Fewer D."/>
            <person name="Sivonen K."/>
        </authorList>
    </citation>
    <scope>NUCLEOTIDE SEQUENCE</scope>
    <source>
        <strain evidence="3">TAU-MAC 1115</strain>
    </source>
</reference>
<keyword evidence="2" id="KW-0732">Signal</keyword>
<sequence>MLCFKLHPLVAFSLLLTTLYQHPAHALGVSFDLGTQSTASVSARVSDQTSLKADTPESHPIKSALPQSQSQSQSLPIPPPASQPPVRMMQSPKGSPNKTIAAARLLPPPPEALPTTRVLRPNTPKHHHQAMGLNFDPEQSIHVPTTPQKSVSTSQQPDLPQWLYEGGSNSLVARVIGSAEGTRTPNGQPTRAYYGHTDPGNGVWNMGTFSYQHGAHSPQEADRKQLKRLKKQGKTMAKQANQAGLSMTLDEILNGLDLANQSPKAALERGGYIDRLAQAREKVIDNREAIVWARTYAYLDPDTQRWNAPGLGNTLPSIKQDQSRRHEAITQAFSSYQAQQQKPDEPIKDTLKVPAIALVPPPVDIAVNAIEETTEPQRARSSRTESATFNQAPDKLANNPGEEPSAHVVSIDTKFSAQAKPLEFSMTENNLVTQPDNETAITPTINSELSPAAISSPALEKSSQTSS</sequence>
<feature type="region of interest" description="Disordered" evidence="1">
    <location>
        <begin position="373"/>
        <end position="405"/>
    </location>
</feature>
<dbReference type="EMBL" id="JADOES010000037">
    <property type="protein sequence ID" value="MBT9317037.1"/>
    <property type="molecule type" value="Genomic_DNA"/>
</dbReference>
<accession>A0A947GL51</accession>
<feature type="region of interest" description="Disordered" evidence="1">
    <location>
        <begin position="45"/>
        <end position="100"/>
    </location>
</feature>
<gene>
    <name evidence="3" type="ORF">IXB50_16560</name>
</gene>
<feature type="compositionally biased region" description="Polar residues" evidence="1">
    <location>
        <begin position="430"/>
        <end position="449"/>
    </location>
</feature>
<evidence type="ECO:0000313" key="4">
    <source>
        <dbReference type="Proteomes" id="UP000717364"/>
    </source>
</evidence>
<organism evidence="3 4">
    <name type="scientific">Leptothoe spongobia TAU-MAC 1115</name>
    <dbReference type="NCBI Taxonomy" id="1967444"/>
    <lineage>
        <taxon>Bacteria</taxon>
        <taxon>Bacillati</taxon>
        <taxon>Cyanobacteriota</taxon>
        <taxon>Cyanophyceae</taxon>
        <taxon>Nodosilineales</taxon>
        <taxon>Cymatolegaceae</taxon>
        <taxon>Leptothoe</taxon>
        <taxon>Leptothoe spongobia</taxon>
    </lineage>
</organism>
<dbReference type="AlphaFoldDB" id="A0A947GL51"/>
<keyword evidence="4" id="KW-1185">Reference proteome</keyword>
<name>A0A947GL51_9CYAN</name>
<evidence type="ECO:0000313" key="3">
    <source>
        <dbReference type="EMBL" id="MBT9317037.1"/>
    </source>
</evidence>
<proteinExistence type="predicted"/>
<evidence type="ECO:0000256" key="1">
    <source>
        <dbReference type="SAM" id="MobiDB-lite"/>
    </source>
</evidence>
<feature type="region of interest" description="Disordered" evidence="1">
    <location>
        <begin position="430"/>
        <end position="467"/>
    </location>
</feature>
<protein>
    <recommendedName>
        <fullName evidence="5">Secreted protein</fullName>
    </recommendedName>
</protein>
<feature type="chain" id="PRO_5037782803" description="Secreted protein" evidence="2">
    <location>
        <begin position="27"/>
        <end position="467"/>
    </location>
</feature>
<feature type="compositionally biased region" description="Low complexity" evidence="1">
    <location>
        <begin position="63"/>
        <end position="75"/>
    </location>
</feature>